<dbReference type="GO" id="GO:0000272">
    <property type="term" value="P:polysaccharide catabolic process"/>
    <property type="evidence" value="ECO:0007669"/>
    <property type="project" value="UniProtKB-KW"/>
</dbReference>
<dbReference type="InterPro" id="IPR051172">
    <property type="entry name" value="Chlamydia_OmcB"/>
</dbReference>
<keyword evidence="2" id="KW-0964">Secreted</keyword>
<gene>
    <name evidence="9" type="ORF">EDD38_6004</name>
</gene>
<keyword evidence="5" id="KW-0624">Polysaccharide degradation</keyword>
<evidence type="ECO:0000313" key="9">
    <source>
        <dbReference type="EMBL" id="RPE28859.1"/>
    </source>
</evidence>
<dbReference type="InterPro" id="IPR019931">
    <property type="entry name" value="LPXTG_anchor"/>
</dbReference>
<dbReference type="Pfam" id="PF25564">
    <property type="entry name" value="DUF7933"/>
    <property type="match status" value="1"/>
</dbReference>
<reference evidence="9 10" key="1">
    <citation type="submission" date="2018-11" db="EMBL/GenBank/DDBJ databases">
        <title>Sequencing the genomes of 1000 actinobacteria strains.</title>
        <authorList>
            <person name="Klenk H.-P."/>
        </authorList>
    </citation>
    <scope>NUCLEOTIDE SEQUENCE [LARGE SCALE GENOMIC DNA]</scope>
    <source>
        <strain evidence="9 10">DSM 44781</strain>
    </source>
</reference>
<evidence type="ECO:0000256" key="4">
    <source>
        <dbReference type="ARBA" id="ARBA00023088"/>
    </source>
</evidence>
<name>A0A3N4RBW1_9ACTN</name>
<dbReference type="Pfam" id="PF25549">
    <property type="entry name" value="DUF7927"/>
    <property type="match status" value="7"/>
</dbReference>
<dbReference type="GO" id="GO:0030247">
    <property type="term" value="F:polysaccharide binding"/>
    <property type="evidence" value="ECO:0007669"/>
    <property type="project" value="InterPro"/>
</dbReference>
<keyword evidence="1" id="KW-0134">Cell wall</keyword>
<evidence type="ECO:0000313" key="10">
    <source>
        <dbReference type="Proteomes" id="UP000266906"/>
    </source>
</evidence>
<keyword evidence="4" id="KW-0572">Peptidoglycan-anchor</keyword>
<dbReference type="NCBIfam" id="TIGR04226">
    <property type="entry name" value="RrgB_K2N_iso_D2"/>
    <property type="match status" value="1"/>
</dbReference>
<keyword evidence="10" id="KW-1185">Reference proteome</keyword>
<comment type="caution">
    <text evidence="9">The sequence shown here is derived from an EMBL/GenBank/DDBJ whole genome shotgun (WGS) entry which is preliminary data.</text>
</comment>
<evidence type="ECO:0000256" key="5">
    <source>
        <dbReference type="ARBA" id="ARBA00023326"/>
    </source>
</evidence>
<organism evidence="9 10">
    <name type="scientific">Kitasatospora cineracea</name>
    <dbReference type="NCBI Taxonomy" id="88074"/>
    <lineage>
        <taxon>Bacteria</taxon>
        <taxon>Bacillati</taxon>
        <taxon>Actinomycetota</taxon>
        <taxon>Actinomycetes</taxon>
        <taxon>Kitasatosporales</taxon>
        <taxon>Streptomycetaceae</taxon>
        <taxon>Kitasatospora</taxon>
    </lineage>
</organism>
<dbReference type="InterPro" id="IPR057693">
    <property type="entry name" value="DUF7933"/>
</dbReference>
<protein>
    <submittedName>
        <fullName evidence="9">Repeat protein (TIGR01451 family)/fimbrial isopeptide formation D2 family protein</fullName>
    </submittedName>
</protein>
<evidence type="ECO:0000256" key="6">
    <source>
        <dbReference type="SAM" id="MobiDB-lite"/>
    </source>
</evidence>
<dbReference type="NCBIfam" id="TIGR01451">
    <property type="entry name" value="B_ant_repeat"/>
    <property type="match status" value="6"/>
</dbReference>
<evidence type="ECO:0000256" key="7">
    <source>
        <dbReference type="SAM" id="Phobius"/>
    </source>
</evidence>
<evidence type="ECO:0000259" key="8">
    <source>
        <dbReference type="PROSITE" id="PS50847"/>
    </source>
</evidence>
<proteinExistence type="predicted"/>
<feature type="transmembrane region" description="Helical" evidence="7">
    <location>
        <begin position="1340"/>
        <end position="1361"/>
    </location>
</feature>
<dbReference type="InterPro" id="IPR012291">
    <property type="entry name" value="CBM2_carb-bd_dom_sf"/>
</dbReference>
<dbReference type="Gene3D" id="2.60.40.740">
    <property type="match status" value="1"/>
</dbReference>
<feature type="compositionally biased region" description="Low complexity" evidence="6">
    <location>
        <begin position="46"/>
        <end position="57"/>
    </location>
</feature>
<evidence type="ECO:0000256" key="1">
    <source>
        <dbReference type="ARBA" id="ARBA00022512"/>
    </source>
</evidence>
<feature type="compositionally biased region" description="Pro residues" evidence="6">
    <location>
        <begin position="1318"/>
        <end position="1332"/>
    </location>
</feature>
<dbReference type="Proteomes" id="UP000266906">
    <property type="component" value="Unassembled WGS sequence"/>
</dbReference>
<keyword evidence="7" id="KW-1133">Transmembrane helix</keyword>
<dbReference type="InterPro" id="IPR013783">
    <property type="entry name" value="Ig-like_fold"/>
</dbReference>
<dbReference type="InterPro" id="IPR047589">
    <property type="entry name" value="DUF11_rpt"/>
</dbReference>
<dbReference type="PANTHER" id="PTHR34819">
    <property type="entry name" value="LARGE CYSTEINE-RICH PERIPLASMIC PROTEIN OMCB"/>
    <property type="match status" value="1"/>
</dbReference>
<dbReference type="PROSITE" id="PS50847">
    <property type="entry name" value="GRAM_POS_ANCHORING"/>
    <property type="match status" value="1"/>
</dbReference>
<dbReference type="InterPro" id="IPR026466">
    <property type="entry name" value="Fim_isopep_form_D2_dom"/>
</dbReference>
<dbReference type="Gene3D" id="2.60.40.290">
    <property type="match status" value="1"/>
</dbReference>
<sequence>MLRLKPAGGRGRTRWEPALAVTLGLTLSALGAAPVAAADRSGHGGPAAKSAAGPGAHRAAGVPADPVVVYAEDFENGTAGLAPIRLPAYTGASGMTYTASPSWLAFCNGWVMDYDERGPVPAECKTDEFWNTLADVATAIGEYSGAAAPTKNHSVAAWTEDGTYTPTDVQLQTNSTIPVTGANHYLTASVSSGAVCYHGAYADPQQNFFLTTGGSEIALNTVPLNPCTDPGAKEYTYPDAKAPIDVVQATANKPYLFTGSEFGIILRNSANTGSGNDAAFDNMRVLDVTPRIDKSFSPSPAPVGGSSTLTFTITNTSDLLEKDGWSFTDNLPAGLTVAGTPNTATTCANGKVTADAGGTSVKLAGDLTAGQASCTLSVDVTSATAATYQNCAENTADLVGLLAPECATVEFAVPQYTITKTASPPSGSTVHPGDKVTYTVTVDNTGRVPVDATAVDDLTKVIDDAAYDGDAKADAGTVSYTAPKLSWSGTLAAGRSATVTYSVTVDNPDAGDGKLDNSVTGNGYSNCTTGTEAGCTTHEDATGIKVTKTADTATAKPGQKVTYTVTVTNLVGAPRTGVSVTDDLTKVLDDAAYDNDVRASAGTASYTAPSITWSGDLAASQTVTITYSVTVDQPDTGDHQLANAVVGPADSNCASGSTDRACSSTVPIAELRIAKSSDAKNPVKPGDKITYTVVLSNPGTAPYTGASITDDLGKDLDDATYGNDAKASAGTVSYAAPVLSWNGVVPAGGSVTITYSVTVDKPAKGDKQVTNAVVGPADSNCPPGGSDPVCSTTGNIAQLTIAKTSDAGNPVKAGDKVTYTVTVTNTGTAPYPGASVTDDLSGDLDDATYGNDAKASSGTVGYTAPVVSWTGDVPAGGSVTITYSVTVGNPDTGDYELANAVTGPADSNCPPGGKDPRCTTRDRIAALQVAKTSDSRRTPVRPGAKVTYTVTVTNPGKAVYPAAQLTDDLSRDLDDATYGNDAKAVNANGTAVGTATYAAPVLTWTGDVAPGETVTLTYSVRVNKPDTGDKELANTVVAPTGSNCRAGSTDPACSTSDDIAALAITKTSDAKTPVKPGDTVTYTVAVTNDGTADYPAAFAADNLVGTLDDAVYNGDAKATSGTVTYREPVLAWAGRVPAGQTVTLTYSVTVNQPDTGDHQLSNAVTGPNNSTCPPLRSAPGCTTADGVADLEITKTSDAKDPVKDGDTVTYTVTVANTGKADYPGAAVTDDLSGDLDDAAYGGDAKATSGAVSYAAPVLSWNGDVPAGGSAVITYSVTVNNPDTGDRELANTAVGPADSDCAPGSTDPACSTHDKTVPNPAPSPSPTPGPAPLPDTGTGALVWYAGMAAALAIAAGTLLTTARTRRSRR</sequence>
<evidence type="ECO:0000256" key="2">
    <source>
        <dbReference type="ARBA" id="ARBA00022525"/>
    </source>
</evidence>
<accession>A0A3N4RBW1</accession>
<dbReference type="EMBL" id="RKQG01000002">
    <property type="protein sequence ID" value="RPE28859.1"/>
    <property type="molecule type" value="Genomic_DNA"/>
</dbReference>
<feature type="region of interest" description="Disordered" evidence="6">
    <location>
        <begin position="1297"/>
        <end position="1333"/>
    </location>
</feature>
<keyword evidence="3" id="KW-0732">Signal</keyword>
<dbReference type="InterPro" id="IPR057687">
    <property type="entry name" value="DUF7927"/>
</dbReference>
<dbReference type="GO" id="GO:0004553">
    <property type="term" value="F:hydrolase activity, hydrolyzing O-glycosyl compounds"/>
    <property type="evidence" value="ECO:0007669"/>
    <property type="project" value="InterPro"/>
</dbReference>
<keyword evidence="7" id="KW-0472">Membrane</keyword>
<keyword evidence="7" id="KW-0812">Transmembrane</keyword>
<dbReference type="Gene3D" id="2.60.40.10">
    <property type="entry name" value="Immunoglobulins"/>
    <property type="match status" value="4"/>
</dbReference>
<feature type="domain" description="Gram-positive cocci surface proteins LPxTG" evidence="8">
    <location>
        <begin position="1332"/>
        <end position="1368"/>
    </location>
</feature>
<keyword evidence="5" id="KW-0119">Carbohydrate metabolism</keyword>
<evidence type="ECO:0000256" key="3">
    <source>
        <dbReference type="ARBA" id="ARBA00022729"/>
    </source>
</evidence>
<feature type="region of interest" description="Disordered" evidence="6">
    <location>
        <begin position="38"/>
        <end position="57"/>
    </location>
</feature>